<reference evidence="1" key="1">
    <citation type="submission" date="2019-12" db="EMBL/GenBank/DDBJ databases">
        <title>Genome sequencing and annotation of Brassica cretica.</title>
        <authorList>
            <person name="Studholme D.J."/>
            <person name="Sarris P."/>
        </authorList>
    </citation>
    <scope>NUCLEOTIDE SEQUENCE</scope>
    <source>
        <strain evidence="1">PFS-109/04</strain>
        <tissue evidence="1">Leaf</tissue>
    </source>
</reference>
<proteinExistence type="predicted"/>
<dbReference type="Proteomes" id="UP000712600">
    <property type="component" value="Unassembled WGS sequence"/>
</dbReference>
<dbReference type="AlphaFoldDB" id="A0A8S9P3K2"/>
<sequence length="98" mass="11036">MNEVLNSKERWEGACVIDDVLYFHDRSGEKAFDPKQSRWSAVNGLEEFLAVEVTDVVQSEIALEWRQGGGEIWGKVLSCDVVLEDGRFVMVKCVSVTV</sequence>
<evidence type="ECO:0000313" key="1">
    <source>
        <dbReference type="EMBL" id="KAF3507817.1"/>
    </source>
</evidence>
<accession>A0A8S9P3K2</accession>
<comment type="caution">
    <text evidence="1">The sequence shown here is derived from an EMBL/GenBank/DDBJ whole genome shotgun (WGS) entry which is preliminary data.</text>
</comment>
<name>A0A8S9P3K2_BRACR</name>
<gene>
    <name evidence="1" type="ORF">F2Q69_00008981</name>
</gene>
<protein>
    <submittedName>
        <fullName evidence="1">Uncharacterized protein</fullName>
    </submittedName>
</protein>
<organism evidence="1 2">
    <name type="scientific">Brassica cretica</name>
    <name type="common">Mustard</name>
    <dbReference type="NCBI Taxonomy" id="69181"/>
    <lineage>
        <taxon>Eukaryota</taxon>
        <taxon>Viridiplantae</taxon>
        <taxon>Streptophyta</taxon>
        <taxon>Embryophyta</taxon>
        <taxon>Tracheophyta</taxon>
        <taxon>Spermatophyta</taxon>
        <taxon>Magnoliopsida</taxon>
        <taxon>eudicotyledons</taxon>
        <taxon>Gunneridae</taxon>
        <taxon>Pentapetalae</taxon>
        <taxon>rosids</taxon>
        <taxon>malvids</taxon>
        <taxon>Brassicales</taxon>
        <taxon>Brassicaceae</taxon>
        <taxon>Brassiceae</taxon>
        <taxon>Brassica</taxon>
    </lineage>
</organism>
<dbReference type="EMBL" id="QGKX02001521">
    <property type="protein sequence ID" value="KAF3507817.1"/>
    <property type="molecule type" value="Genomic_DNA"/>
</dbReference>
<evidence type="ECO:0000313" key="2">
    <source>
        <dbReference type="Proteomes" id="UP000712600"/>
    </source>
</evidence>